<feature type="region of interest" description="Disordered" evidence="1">
    <location>
        <begin position="854"/>
        <end position="879"/>
    </location>
</feature>
<feature type="region of interest" description="Disordered" evidence="1">
    <location>
        <begin position="661"/>
        <end position="685"/>
    </location>
</feature>
<accession>A0A5M8PVE3</accession>
<feature type="region of interest" description="Disordered" evidence="1">
    <location>
        <begin position="34"/>
        <end position="155"/>
    </location>
</feature>
<reference evidence="2 3" key="1">
    <citation type="submission" date="2019-09" db="EMBL/GenBank/DDBJ databases">
        <title>The hologenome of the rock-dwelling lichen Lasallia pustulata.</title>
        <authorList>
            <person name="Greshake Tzovaras B."/>
            <person name="Segers F."/>
            <person name="Bicker A."/>
            <person name="Dal Grande F."/>
            <person name="Otte J."/>
            <person name="Hankeln T."/>
            <person name="Schmitt I."/>
            <person name="Ebersberger I."/>
        </authorList>
    </citation>
    <scope>NUCLEOTIDE SEQUENCE [LARGE SCALE GENOMIC DNA]</scope>
    <source>
        <strain evidence="2">A1-1</strain>
    </source>
</reference>
<sequence>MFDDLIASMERSCSMQEPARSMSCKALAPAITHLSPQRPRSQSPKASGMAQHGNVPCEQQPWTAESRSQSERVLGRGDLARPVEEPAERSGLVTGAREQASLVDPLPAGVTHGEEQLRRTADPSDEGAINLETSRHSAAPAVETGTRQQGNGEVPTCAEPMPSLSLAELSSLIQREKYQRLQCRALASQVRALLLSSGVSRRLIRCIQSAYRSLVNRYRTDQKDDFVTVYNALVDLHGCCDSPLWTRSPTPRSQTVDAAEPWPMPSPSWIANLPSESQEIVVGFMSKIRTEPAFLARRIASLPPSELSAIIFPHQSPSVVESIIHSHSLGKAQTSRTSNSSAYVSFGVDHLRHLQRCDRLSSLLYTVFDDSSELGSHEDIRRSDVWSTACASVLVGANRGSDRFVETVLDIWASLRAWEIKPQLEVFLLKLLQDGASLLEPPNSQRTGFNEPVVTTTIPEFFDQALDAFFKLLGARSTHGSLPGGVLDFVRAILRKIKDPEQARKARNDIILGWCFSKFFYRVITYPESQGICTNYHITDSLRQRILKELAIRVQKQVSDVVSPWKHTGPVVPGMRTQIEQFIDLFDVDASAEPQPSFFTSSREEQDPGPQSYLLISPSDFATMVQALFPDAQSLSDLSYNSVFDPMESSASFFTASSIRTSDTSDPQSALNSSTAASISGTSMTSNTISNVAPVDEAGQALPGTTTDCSENAKHGVSENDDNYGQKLRTLCDGLWHLVGSATPAGSCHPAAEDWAVVYIECDGGLSLNESYNLEGHVDSEHNTDLATDDDLAKDYELVKEATARLVDDRYLHHHVLTERRLRVISVRDPQDIQRPEFSTFGRSLNAVAADRSSHEFGGMLPRPEQSEGSAESGTTDESGPALAAMFGKAFDSSQARYDFQSAQFWWRSQRAVRVLLTKSSASTQSNHLLTQIAQDFETKARKWRASIEQSNSVLLRLTALKHDQGSILRGLELESKALRDKMWYFSEVIHSSRYDDAKKVTLALRAMANPTRGRQRHSGLSSWARHRLKSSIGHDRTDGQILEAMTVPADHGGPMKLGDEQVELTTKWLTERSIENFCKGEERIHRFCFEIQKCVNRLTGDSLLKSPDLWSSSLYTQEKRIFDRGSREVHTQLDSQAGLGSSRSSTSQLNSNPSFQFPWTAPRSTNADTLNYVIGNTGSRKPGARSREPVPLWSHNLDTLPPLSPGMRSKPPITPHGTGMPAPGIVEAQPAGFGKRAFLDTLKQTLTSLLISDLGNLNWVQGSETDSWISEGDGQACTNTLIDSVCTGTSTHGNGTSTTLMHGERLPEAIIRPGGTGANQLASESTPHKHWSFGTLQEAPVTNEHTETNDTKPAGGGENTLESPFPYHDAFKKLLTRFSASPDPHIKLQMLYELEILTSSWSQTSNPVDPNNHAKSSISNTTRRAGVRGIGVPRTKATRIEEVIANCEERRANTLQSGPTRLSVSSKDKCEDPSGSGTVLQSIFDDPSLRPRTLFRDLQYIAAFVPPSILDHTPRGKAFWDVGLAALALKEDHCKAKIRLADQIVAYHWKPDDNASQRRESAQPNSPNQPDPHATPDSGEIPAHSFCDEELAKYTRSSAATMYTIAAKEGFPSAARELGLFYLANPELVEPRITLLPLSKPKDVFQPVLLALDKKNREVNGSSSVTEGLDPLIFSVAFHWMEVAANGGDKDARTFLKNNSNLSAGR</sequence>
<evidence type="ECO:0000313" key="3">
    <source>
        <dbReference type="Proteomes" id="UP000324767"/>
    </source>
</evidence>
<feature type="compositionally biased region" description="Polar residues" evidence="1">
    <location>
        <begin position="1163"/>
        <end position="1180"/>
    </location>
</feature>
<gene>
    <name evidence="2" type="ORF">FRX48_03298</name>
</gene>
<organism evidence="2 3">
    <name type="scientific">Lasallia pustulata</name>
    <dbReference type="NCBI Taxonomy" id="136370"/>
    <lineage>
        <taxon>Eukaryota</taxon>
        <taxon>Fungi</taxon>
        <taxon>Dikarya</taxon>
        <taxon>Ascomycota</taxon>
        <taxon>Pezizomycotina</taxon>
        <taxon>Lecanoromycetes</taxon>
        <taxon>OSLEUM clade</taxon>
        <taxon>Umbilicariomycetidae</taxon>
        <taxon>Umbilicariales</taxon>
        <taxon>Umbilicariaceae</taxon>
        <taxon>Lasallia</taxon>
    </lineage>
</organism>
<dbReference type="OrthoDB" id="3548913at2759"/>
<dbReference type="Proteomes" id="UP000324767">
    <property type="component" value="Unassembled WGS sequence"/>
</dbReference>
<dbReference type="PANTHER" id="PTHR42064:SF1">
    <property type="entry name" value="YALI0F28677P"/>
    <property type="match status" value="1"/>
</dbReference>
<name>A0A5M8PVE3_9LECA</name>
<dbReference type="PANTHER" id="PTHR42064">
    <property type="entry name" value="YALI0F28677P"/>
    <property type="match status" value="1"/>
</dbReference>
<feature type="compositionally biased region" description="Polar residues" evidence="1">
    <location>
        <begin position="867"/>
        <end position="878"/>
    </location>
</feature>
<feature type="region of interest" description="Disordered" evidence="1">
    <location>
        <begin position="1553"/>
        <end position="1583"/>
    </location>
</feature>
<feature type="region of interest" description="Disordered" evidence="1">
    <location>
        <begin position="1457"/>
        <end position="1479"/>
    </location>
</feature>
<feature type="compositionally biased region" description="Low complexity" evidence="1">
    <location>
        <begin position="1136"/>
        <end position="1155"/>
    </location>
</feature>
<feature type="region of interest" description="Disordered" evidence="1">
    <location>
        <begin position="1405"/>
        <end position="1426"/>
    </location>
</feature>
<feature type="compositionally biased region" description="Basic and acidic residues" evidence="1">
    <location>
        <begin position="112"/>
        <end position="122"/>
    </location>
</feature>
<feature type="compositionally biased region" description="Basic and acidic residues" evidence="1">
    <location>
        <begin position="1553"/>
        <end position="1562"/>
    </location>
</feature>
<feature type="compositionally biased region" description="Basic and acidic residues" evidence="1">
    <location>
        <begin position="68"/>
        <end position="88"/>
    </location>
</feature>
<feature type="region of interest" description="Disordered" evidence="1">
    <location>
        <begin position="698"/>
        <end position="722"/>
    </location>
</feature>
<feature type="region of interest" description="Disordered" evidence="1">
    <location>
        <begin position="1127"/>
        <end position="1206"/>
    </location>
</feature>
<feature type="compositionally biased region" description="Polar residues" evidence="1">
    <location>
        <begin position="1457"/>
        <end position="1466"/>
    </location>
</feature>
<comment type="caution">
    <text evidence="2">The sequence shown here is derived from an EMBL/GenBank/DDBJ whole genome shotgun (WGS) entry which is preliminary data.</text>
</comment>
<evidence type="ECO:0000313" key="2">
    <source>
        <dbReference type="EMBL" id="KAA6413552.1"/>
    </source>
</evidence>
<feature type="compositionally biased region" description="Polar residues" evidence="1">
    <location>
        <begin position="34"/>
        <end position="45"/>
    </location>
</feature>
<feature type="compositionally biased region" description="Polar residues" evidence="1">
    <location>
        <begin position="1405"/>
        <end position="1424"/>
    </location>
</feature>
<evidence type="ECO:0000256" key="1">
    <source>
        <dbReference type="SAM" id="MobiDB-lite"/>
    </source>
</evidence>
<protein>
    <submittedName>
        <fullName evidence="2">Uncharacterized protein</fullName>
    </submittedName>
</protein>
<dbReference type="EMBL" id="VXIT01000004">
    <property type="protein sequence ID" value="KAA6413552.1"/>
    <property type="molecule type" value="Genomic_DNA"/>
</dbReference>
<proteinExistence type="predicted"/>